<gene>
    <name evidence="10" type="ORF">ASPWEDRAFT_55337</name>
</gene>
<dbReference type="Gene3D" id="3.40.50.720">
    <property type="entry name" value="NAD(P)-binding Rossmann-like Domain"/>
    <property type="match status" value="2"/>
</dbReference>
<keyword evidence="5" id="KW-0012">Acyltransferase</keyword>
<dbReference type="SMART" id="SM00825">
    <property type="entry name" value="PKS_KS"/>
    <property type="match status" value="1"/>
</dbReference>
<dbReference type="Pfam" id="PF21089">
    <property type="entry name" value="PKS_DH_N"/>
    <property type="match status" value="1"/>
</dbReference>
<dbReference type="Pfam" id="PF00109">
    <property type="entry name" value="ketoacyl-synt"/>
    <property type="match status" value="1"/>
</dbReference>
<organism evidence="10 11">
    <name type="scientific">Aspergillus wentii DTO 134E9</name>
    <dbReference type="NCBI Taxonomy" id="1073089"/>
    <lineage>
        <taxon>Eukaryota</taxon>
        <taxon>Fungi</taxon>
        <taxon>Dikarya</taxon>
        <taxon>Ascomycota</taxon>
        <taxon>Pezizomycotina</taxon>
        <taxon>Eurotiomycetes</taxon>
        <taxon>Eurotiomycetidae</taxon>
        <taxon>Eurotiales</taxon>
        <taxon>Aspergillaceae</taxon>
        <taxon>Aspergillus</taxon>
        <taxon>Aspergillus subgen. Cremei</taxon>
    </lineage>
</organism>
<dbReference type="InterPro" id="IPR020841">
    <property type="entry name" value="PKS_Beta-ketoAc_synthase_dom"/>
</dbReference>
<dbReference type="InterPro" id="IPR014043">
    <property type="entry name" value="Acyl_transferase_dom"/>
</dbReference>
<dbReference type="PROSITE" id="PS52004">
    <property type="entry name" value="KS3_2"/>
    <property type="match status" value="1"/>
</dbReference>
<dbReference type="Gene3D" id="3.10.129.110">
    <property type="entry name" value="Polyketide synthase dehydratase"/>
    <property type="match status" value="1"/>
</dbReference>
<dbReference type="InterPro" id="IPR009081">
    <property type="entry name" value="PP-bd_ACP"/>
</dbReference>
<dbReference type="InterPro" id="IPR050091">
    <property type="entry name" value="PKS_NRPS_Biosynth_Enz"/>
</dbReference>
<dbReference type="InterPro" id="IPR014031">
    <property type="entry name" value="Ketoacyl_synth_C"/>
</dbReference>
<dbReference type="Pfam" id="PF23114">
    <property type="entry name" value="NAD-bd_HRPKS_sdrA"/>
    <property type="match status" value="1"/>
</dbReference>
<dbReference type="GO" id="GO:0008757">
    <property type="term" value="F:S-adenosylmethionine-dependent methyltransferase activity"/>
    <property type="evidence" value="ECO:0007669"/>
    <property type="project" value="InterPro"/>
</dbReference>
<dbReference type="SUPFAM" id="SSF55048">
    <property type="entry name" value="Probable ACP-binding domain of malonyl-CoA ACP transacylase"/>
    <property type="match status" value="1"/>
</dbReference>
<accession>A0A1L9R4B8</accession>
<dbReference type="Pfam" id="PF08659">
    <property type="entry name" value="KR"/>
    <property type="match status" value="1"/>
</dbReference>
<dbReference type="Gene3D" id="3.30.70.3290">
    <property type="match status" value="1"/>
</dbReference>
<protein>
    <submittedName>
        <fullName evidence="10">Uncharacterized protein</fullName>
    </submittedName>
</protein>
<feature type="domain" description="PKS/mFAS DH" evidence="9">
    <location>
        <begin position="952"/>
        <end position="1252"/>
    </location>
</feature>
<dbReference type="Pfam" id="PF14765">
    <property type="entry name" value="PS-DH"/>
    <property type="match status" value="1"/>
</dbReference>
<dbReference type="Gene3D" id="3.40.47.10">
    <property type="match status" value="1"/>
</dbReference>
<feature type="domain" description="Ketosynthase family 3 (KS3)" evidence="8">
    <location>
        <begin position="1"/>
        <end position="427"/>
    </location>
</feature>
<dbReference type="InterPro" id="IPR016035">
    <property type="entry name" value="Acyl_Trfase/lysoPLipase"/>
</dbReference>
<dbReference type="SUPFAM" id="SSF53901">
    <property type="entry name" value="Thiolase-like"/>
    <property type="match status" value="1"/>
</dbReference>
<dbReference type="SUPFAM" id="SSF47336">
    <property type="entry name" value="ACP-like"/>
    <property type="match status" value="1"/>
</dbReference>
<evidence type="ECO:0000256" key="3">
    <source>
        <dbReference type="ARBA" id="ARBA00022679"/>
    </source>
</evidence>
<dbReference type="InterPro" id="IPR036291">
    <property type="entry name" value="NAD(P)-bd_dom_sf"/>
</dbReference>
<evidence type="ECO:0000256" key="2">
    <source>
        <dbReference type="ARBA" id="ARBA00022553"/>
    </source>
</evidence>
<dbReference type="InterPro" id="IPR056501">
    <property type="entry name" value="NAD-bd_HRPKS_sdrA"/>
</dbReference>
<dbReference type="InterPro" id="IPR032821">
    <property type="entry name" value="PKS_assoc"/>
</dbReference>
<keyword evidence="4" id="KW-0511">Multifunctional enzyme</keyword>
<dbReference type="InterPro" id="IPR016036">
    <property type="entry name" value="Malonyl_transacylase_ACP-bd"/>
</dbReference>
<dbReference type="SUPFAM" id="SSF53335">
    <property type="entry name" value="S-adenosyl-L-methionine-dependent methyltransferases"/>
    <property type="match status" value="1"/>
</dbReference>
<dbReference type="InterPro" id="IPR049551">
    <property type="entry name" value="PKS_DH_C"/>
</dbReference>
<dbReference type="SMART" id="SM00823">
    <property type="entry name" value="PKS_PP"/>
    <property type="match status" value="1"/>
</dbReference>
<feature type="active site" description="Proton donor; for dehydratase activity" evidence="6">
    <location>
        <position position="1162"/>
    </location>
</feature>
<dbReference type="Pfam" id="PF08240">
    <property type="entry name" value="ADH_N"/>
    <property type="match status" value="1"/>
</dbReference>
<dbReference type="PANTHER" id="PTHR43775">
    <property type="entry name" value="FATTY ACID SYNTHASE"/>
    <property type="match status" value="1"/>
</dbReference>
<dbReference type="InterPro" id="IPR036736">
    <property type="entry name" value="ACP-like_sf"/>
</dbReference>
<dbReference type="InterPro" id="IPR057326">
    <property type="entry name" value="KR_dom"/>
</dbReference>
<dbReference type="InterPro" id="IPR029063">
    <property type="entry name" value="SAM-dependent_MTases_sf"/>
</dbReference>
<dbReference type="InterPro" id="IPR011032">
    <property type="entry name" value="GroES-like_sf"/>
</dbReference>
<dbReference type="Pfam" id="PF23297">
    <property type="entry name" value="ACP_SdgA_C"/>
    <property type="match status" value="1"/>
</dbReference>
<dbReference type="GO" id="GO:0004312">
    <property type="term" value="F:fatty acid synthase activity"/>
    <property type="evidence" value="ECO:0007669"/>
    <property type="project" value="TreeGrafter"/>
</dbReference>
<dbReference type="Gene3D" id="1.10.1200.10">
    <property type="entry name" value="ACP-like"/>
    <property type="match status" value="1"/>
</dbReference>
<evidence type="ECO:0000256" key="4">
    <source>
        <dbReference type="ARBA" id="ARBA00023268"/>
    </source>
</evidence>
<keyword evidence="11" id="KW-1185">Reference proteome</keyword>
<dbReference type="RefSeq" id="XP_040683435.1">
    <property type="nucleotide sequence ID" value="XM_040838197.1"/>
</dbReference>
<feature type="region of interest" description="N-terminal hotdog fold" evidence="6">
    <location>
        <begin position="952"/>
        <end position="1083"/>
    </location>
</feature>
<dbReference type="InterPro" id="IPR020843">
    <property type="entry name" value="ER"/>
</dbReference>
<evidence type="ECO:0000256" key="1">
    <source>
        <dbReference type="ARBA" id="ARBA00022450"/>
    </source>
</evidence>
<dbReference type="SMART" id="SM00827">
    <property type="entry name" value="PKS_AT"/>
    <property type="match status" value="1"/>
</dbReference>
<dbReference type="SUPFAM" id="SSF51735">
    <property type="entry name" value="NAD(P)-binding Rossmann-fold domains"/>
    <property type="match status" value="2"/>
</dbReference>
<keyword evidence="2" id="KW-0597">Phosphoprotein</keyword>
<dbReference type="GO" id="GO:0031177">
    <property type="term" value="F:phosphopantetheine binding"/>
    <property type="evidence" value="ECO:0007669"/>
    <property type="project" value="InterPro"/>
</dbReference>
<dbReference type="CDD" id="cd05195">
    <property type="entry name" value="enoyl_red"/>
    <property type="match status" value="1"/>
</dbReference>
<evidence type="ECO:0000256" key="5">
    <source>
        <dbReference type="ARBA" id="ARBA00023315"/>
    </source>
</evidence>
<evidence type="ECO:0000259" key="7">
    <source>
        <dbReference type="PROSITE" id="PS50075"/>
    </source>
</evidence>
<dbReference type="SUPFAM" id="SSF52151">
    <property type="entry name" value="FabD/lysophospholipase-like"/>
    <property type="match status" value="1"/>
</dbReference>
<evidence type="ECO:0000259" key="9">
    <source>
        <dbReference type="PROSITE" id="PS52019"/>
    </source>
</evidence>
<dbReference type="SMART" id="SM00829">
    <property type="entry name" value="PKS_ER"/>
    <property type="match status" value="1"/>
</dbReference>
<dbReference type="InterPro" id="IPR001227">
    <property type="entry name" value="Ac_transferase_dom_sf"/>
</dbReference>
<proteinExistence type="predicted"/>
<dbReference type="InterPro" id="IPR016039">
    <property type="entry name" value="Thiolase-like"/>
</dbReference>
<evidence type="ECO:0000259" key="8">
    <source>
        <dbReference type="PROSITE" id="PS52004"/>
    </source>
</evidence>
<dbReference type="Gene3D" id="3.40.50.150">
    <property type="entry name" value="Vaccinia Virus protein VP39"/>
    <property type="match status" value="1"/>
</dbReference>
<dbReference type="EMBL" id="KV878218">
    <property type="protein sequence ID" value="OJJ29758.1"/>
    <property type="molecule type" value="Genomic_DNA"/>
</dbReference>
<dbReference type="GO" id="GO:0044550">
    <property type="term" value="P:secondary metabolite biosynthetic process"/>
    <property type="evidence" value="ECO:0007669"/>
    <property type="project" value="TreeGrafter"/>
</dbReference>
<dbReference type="Gene3D" id="3.40.366.10">
    <property type="entry name" value="Malonyl-Coenzyme A Acyl Carrier Protein, domain 2"/>
    <property type="match status" value="1"/>
</dbReference>
<dbReference type="Gene3D" id="3.90.180.10">
    <property type="entry name" value="Medium-chain alcohol dehydrogenases, catalytic domain"/>
    <property type="match status" value="1"/>
</dbReference>
<keyword evidence="1" id="KW-0596">Phosphopantetheine</keyword>
<dbReference type="Pfam" id="PF16197">
    <property type="entry name" value="KAsynt_C_assoc"/>
    <property type="match status" value="1"/>
</dbReference>
<dbReference type="GeneID" id="63754045"/>
<dbReference type="Pfam" id="PF08241">
    <property type="entry name" value="Methyltransf_11"/>
    <property type="match status" value="1"/>
</dbReference>
<dbReference type="GO" id="GO:0016491">
    <property type="term" value="F:oxidoreductase activity"/>
    <property type="evidence" value="ECO:0007669"/>
    <property type="project" value="InterPro"/>
</dbReference>
<keyword evidence="3" id="KW-0808">Transferase</keyword>
<evidence type="ECO:0000313" key="11">
    <source>
        <dbReference type="Proteomes" id="UP000184383"/>
    </source>
</evidence>
<dbReference type="InterPro" id="IPR013216">
    <property type="entry name" value="Methyltransf_11"/>
</dbReference>
<dbReference type="InterPro" id="IPR013154">
    <property type="entry name" value="ADH-like_N"/>
</dbReference>
<dbReference type="Pfam" id="PF13602">
    <property type="entry name" value="ADH_zinc_N_2"/>
    <property type="match status" value="1"/>
</dbReference>
<dbReference type="InterPro" id="IPR049552">
    <property type="entry name" value="PKS_DH_N"/>
</dbReference>
<dbReference type="Pfam" id="PF00698">
    <property type="entry name" value="Acyl_transf_1"/>
    <property type="match status" value="1"/>
</dbReference>
<dbReference type="GO" id="GO:0006633">
    <property type="term" value="P:fatty acid biosynthetic process"/>
    <property type="evidence" value="ECO:0007669"/>
    <property type="project" value="TreeGrafter"/>
</dbReference>
<dbReference type="OrthoDB" id="329835at2759"/>
<dbReference type="PROSITE" id="PS50075">
    <property type="entry name" value="CARRIER"/>
    <property type="match status" value="1"/>
</dbReference>
<dbReference type="VEuPathDB" id="FungiDB:ASPWEDRAFT_55337"/>
<dbReference type="Proteomes" id="UP000184383">
    <property type="component" value="Unassembled WGS sequence"/>
</dbReference>
<dbReference type="SMART" id="SM00826">
    <property type="entry name" value="PKS_DH"/>
    <property type="match status" value="1"/>
</dbReference>
<evidence type="ECO:0000256" key="6">
    <source>
        <dbReference type="PROSITE-ProRule" id="PRU01363"/>
    </source>
</evidence>
<reference evidence="11" key="1">
    <citation type="journal article" date="2017" name="Genome Biol.">
        <title>Comparative genomics reveals high biological diversity and specific adaptations in the industrially and medically important fungal genus Aspergillus.</title>
        <authorList>
            <person name="de Vries R.P."/>
            <person name="Riley R."/>
            <person name="Wiebenga A."/>
            <person name="Aguilar-Osorio G."/>
            <person name="Amillis S."/>
            <person name="Uchima C.A."/>
            <person name="Anderluh G."/>
            <person name="Asadollahi M."/>
            <person name="Askin M."/>
            <person name="Barry K."/>
            <person name="Battaglia E."/>
            <person name="Bayram O."/>
            <person name="Benocci T."/>
            <person name="Braus-Stromeyer S.A."/>
            <person name="Caldana C."/>
            <person name="Canovas D."/>
            <person name="Cerqueira G.C."/>
            <person name="Chen F."/>
            <person name="Chen W."/>
            <person name="Choi C."/>
            <person name="Clum A."/>
            <person name="Dos Santos R.A."/>
            <person name="Damasio A.R."/>
            <person name="Diallinas G."/>
            <person name="Emri T."/>
            <person name="Fekete E."/>
            <person name="Flipphi M."/>
            <person name="Freyberg S."/>
            <person name="Gallo A."/>
            <person name="Gournas C."/>
            <person name="Habgood R."/>
            <person name="Hainaut M."/>
            <person name="Harispe M.L."/>
            <person name="Henrissat B."/>
            <person name="Hilden K.S."/>
            <person name="Hope R."/>
            <person name="Hossain A."/>
            <person name="Karabika E."/>
            <person name="Karaffa L."/>
            <person name="Karanyi Z."/>
            <person name="Krasevec N."/>
            <person name="Kuo A."/>
            <person name="Kusch H."/>
            <person name="LaButti K."/>
            <person name="Lagendijk E.L."/>
            <person name="Lapidus A."/>
            <person name="Levasseur A."/>
            <person name="Lindquist E."/>
            <person name="Lipzen A."/>
            <person name="Logrieco A.F."/>
            <person name="MacCabe A."/>
            <person name="Maekelae M.R."/>
            <person name="Malavazi I."/>
            <person name="Melin P."/>
            <person name="Meyer V."/>
            <person name="Mielnichuk N."/>
            <person name="Miskei M."/>
            <person name="Molnar A.P."/>
            <person name="Mule G."/>
            <person name="Ngan C.Y."/>
            <person name="Orejas M."/>
            <person name="Orosz E."/>
            <person name="Ouedraogo J.P."/>
            <person name="Overkamp K.M."/>
            <person name="Park H.-S."/>
            <person name="Perrone G."/>
            <person name="Piumi F."/>
            <person name="Punt P.J."/>
            <person name="Ram A.F."/>
            <person name="Ramon A."/>
            <person name="Rauscher S."/>
            <person name="Record E."/>
            <person name="Riano-Pachon D.M."/>
            <person name="Robert V."/>
            <person name="Roehrig J."/>
            <person name="Ruller R."/>
            <person name="Salamov A."/>
            <person name="Salih N.S."/>
            <person name="Samson R.A."/>
            <person name="Sandor E."/>
            <person name="Sanguinetti M."/>
            <person name="Schuetze T."/>
            <person name="Sepcic K."/>
            <person name="Shelest E."/>
            <person name="Sherlock G."/>
            <person name="Sophianopoulou V."/>
            <person name="Squina F.M."/>
            <person name="Sun H."/>
            <person name="Susca A."/>
            <person name="Todd R.B."/>
            <person name="Tsang A."/>
            <person name="Unkles S.E."/>
            <person name="van de Wiele N."/>
            <person name="van Rossen-Uffink D."/>
            <person name="Oliveira J.V."/>
            <person name="Vesth T.C."/>
            <person name="Visser J."/>
            <person name="Yu J.-H."/>
            <person name="Zhou M."/>
            <person name="Andersen M.R."/>
            <person name="Archer D.B."/>
            <person name="Baker S.E."/>
            <person name="Benoit I."/>
            <person name="Brakhage A.A."/>
            <person name="Braus G.H."/>
            <person name="Fischer R."/>
            <person name="Frisvad J.C."/>
            <person name="Goldman G.H."/>
            <person name="Houbraken J."/>
            <person name="Oakley B."/>
            <person name="Pocsi I."/>
            <person name="Scazzocchio C."/>
            <person name="Seiboth B."/>
            <person name="vanKuyk P.A."/>
            <person name="Wortman J."/>
            <person name="Dyer P.S."/>
            <person name="Grigoriev I.V."/>
        </authorList>
    </citation>
    <scope>NUCLEOTIDE SEQUENCE [LARGE SCALE GENOMIC DNA]</scope>
    <source>
        <strain evidence="11">DTO 134E9</strain>
    </source>
</reference>
<dbReference type="InterPro" id="IPR020807">
    <property type="entry name" value="PKS_DH"/>
</dbReference>
<dbReference type="InterPro" id="IPR013968">
    <property type="entry name" value="PKS_KR"/>
</dbReference>
<dbReference type="InterPro" id="IPR042104">
    <property type="entry name" value="PKS_dehydratase_sf"/>
</dbReference>
<sequence length="2456" mass="267150">MPIAIVGMGFRGPADATNVERLWKLIVEGREGWSRIPARKWNPDAFYHPDNTRHGTINVQGGHFLTEDVSLFDAPFFNMTSDEAAAMDPQQRLLLEVTYEGLENAGIPLPSIMGSKTACFVGSFSADYTDMLLRDPDSVPMYQCTNAGQSRAMTANRVSYFFDLKGPSVTVDTACSGSLIALHLACQSLRTGDASTAIAAGVNVVLSHEFMSTMSMMKFLSPDGRCHTFDEDANGYARGEAIGCLILKPLQSALREGDTIRAIIRGSGSNQDGRTPGITLPSSASQEALIRDVYSTAGLDPLETEFVEAHGTGTQAGDPIETGALAKVFSPGRAADRPLRVGSIKTNVGHLEGTSGVAGVIKAVLMLENRVFLPNRNFKTLNPRILLDEWKLKIQLDTEAWESPGPHRVSVNSFGYGGSNAHIVLEDTAGYLANRGLKGLYRIETSAIQATNGNGEINGNGHTQKTHRTRVYTLSGFDENSCIKQAEALREYLLGKDSGDDEFLNNLAYTLNQRRTKLSWKTAVIGSSAASLVEALSGNVKPKRTAKKPSLGFVFTGQGAQWCGMGRELFHAYPAFRHSIERIDAHLAQIGAPYCLVDEILENQDATRLSHPLHSQPICSALQIALVDLLATWDIYAESVTGHSSGEIAAAYAVGVLSMEDAMTVAYYRGVTASRLPIDRQTKGGMMALGMSAEDVQPYVDRLKSGKVVVACINSPSTVTISGDLPAIEELESVLSDKQVFSRRLAVNVAYHSHHMKQIGDEYLAFISNIKPREMAKASFFSSVTGTEVYASDLGPQYWVSNLLGQVKFVDAIRTLCFETNQKNAGAAAKRFKRARTAKKVSVDCLVEVGPHSALSGSIKQILKADGKLDAADIAYTSPLIRKMNAVNTALTMAAALATSGYPINFQALNNPEKHESHLVVDLPPYAWNHSRSYWAEPRLSKTYRNRKFPRSDLLGVSDNMACPFEPRWRDIIRVSEIPWLKDHKIQSNIVYPAAGYIAMAIEAVSQLAQDEVFGYRLRDVSIQSALVIHETSAAEVMTSLRKTESIHSDSDKVYSFHVYSVTDDNRWTEHCKGNIQVQTSNPESDTIQQPIDKSTLSTLDIQPFYEKLSTAGLEYGPCFANMTAAHFTKDVCVAEITIPDTAAVMPMHFQHPFVIHPCTLDSFFHSIFASLSAGIKMAEEPVIPVFIDEIYVSRGVDTVPGGKMSIHARVRKGGGGDVLAAIEVGDRHHADGAAVSITGLRCRRIASGASTRSAKQVDRLAYRFKWDVDPDLLSSEDIAKLLAADEVHTEDLDKDSALLYIKKAVDAVSESEVSPQAHLKKLWHCLVEIARKYPTISKLDTEPHELLCAIGEQLPAILKGEVDVSSILDDNILSTYWNTPRVIQSYEQASVYLNVLGHKNPKMSILEIGSGAAASSIFLDKLTGEDDIPRCGQYALTDDSENSTQQLTRWSQWVNYKKLDINGDLKAQGFTDKQYDVVIVSNGLYTAKSRDQAVKNIRSILRDDGHLVFIDPVHRENLSDCIIFGSLSRIDNAWDDALKAQFSVTPCHDVSLTISRPLKETPPPPLDILIITEEENDISTTLTSLLQSSNVETTDLAHAIPAGRLCIILSDLKTPLLASPSEETLSILKQIFLYSTGVLWVTRGGTISPTNPDAGLAVGFARTARSESGADPIVTLDLDGRNILDGCRAAGVISDLFRYLFVGRLSGADTEYAERDGRILIPRIVEDAALNESIASAGLDVLHDEPFHQDRPLRAVVDDNEDIHFDDDHRPTDLPDDHVGIHVHAIGLTKQDARIASEMSPESLLGCQCSGTVYTVGKDVEGFTPGDRVACLGSGTAANIYHGQASAFQKLPDNLSYEVGATVPVAYCAAYYMLHRLARISTGEAVLIHDAADPCGLASVEMCHAVGCDVLAIVASESQKMMLSSLNIPENQIFIGAESSIKEIIRTSRVDVVIDCHDPDNRRLHSLWKCISPYGRFIQVGTQAIQTSRLSLPRFTKDITFTTFDFANLQKEQPDILANIWSKVMILFSQGILYGPPSQSTYPISSINEAIKAVNQDQTSLVVVTTTSNDLVKTTPPKTTSTLLHPDASYMLIGGLGGIGLATALWMAEHGAKSIIFVSRSGTSRPGSQATVDELEEKGVRVIVQSCDVANSKDVQTTMADLAETAPPIRGVIQAAMVLRDIHIEKMTATDYTTVLSPKHAGTWNLHHHLPADLDFFLLLSSISGVIGNATQSAYAAGSAFMDAFAAYRNTLGLPGIALDLGVITDVGYLAENKELAAKMAQQGFVGMDTGTLMGLVEKAIMQSQSTEDVKMKTAQIVTGLGEWKEGQSLSNFDAPLFAQFRRRYLHLSGGNAEESADTLHEDLKAVKNLDDAAGLVYVALSAKIASHLSVPVDSINPSSAISEYGIDSHVAVEMRNWIAKNMESTVPILEILASGSVMELAMKIAAKSVLVRVE</sequence>
<dbReference type="Pfam" id="PF02801">
    <property type="entry name" value="Ketoacyl-synt_C"/>
    <property type="match status" value="1"/>
</dbReference>
<evidence type="ECO:0000313" key="10">
    <source>
        <dbReference type="EMBL" id="OJJ29758.1"/>
    </source>
</evidence>
<dbReference type="STRING" id="1073089.A0A1L9R4B8"/>
<dbReference type="CDD" id="cd00833">
    <property type="entry name" value="PKS"/>
    <property type="match status" value="1"/>
</dbReference>
<dbReference type="InterPro" id="IPR049900">
    <property type="entry name" value="PKS_mFAS_DH"/>
</dbReference>
<dbReference type="InterPro" id="IPR020806">
    <property type="entry name" value="PKS_PP-bd"/>
</dbReference>
<feature type="domain" description="Carrier" evidence="7">
    <location>
        <begin position="2373"/>
        <end position="2450"/>
    </location>
</feature>
<dbReference type="SMART" id="SM00822">
    <property type="entry name" value="PKS_KR"/>
    <property type="match status" value="1"/>
</dbReference>
<dbReference type="InterPro" id="IPR014030">
    <property type="entry name" value="Ketoacyl_synth_N"/>
</dbReference>
<dbReference type="SUPFAM" id="SSF50129">
    <property type="entry name" value="GroES-like"/>
    <property type="match status" value="1"/>
</dbReference>
<feature type="region of interest" description="C-terminal hotdog fold" evidence="6">
    <location>
        <begin position="1097"/>
        <end position="1252"/>
    </location>
</feature>
<feature type="active site" description="Proton acceptor; for dehydratase activity" evidence="6">
    <location>
        <position position="984"/>
    </location>
</feature>
<dbReference type="PROSITE" id="PS52019">
    <property type="entry name" value="PKS_MFAS_DH"/>
    <property type="match status" value="1"/>
</dbReference>
<name>A0A1L9R4B8_ASPWE</name>
<dbReference type="PANTHER" id="PTHR43775:SF29">
    <property type="entry name" value="ASPERFURANONE POLYKETIDE SYNTHASE AFOG-RELATED"/>
    <property type="match status" value="1"/>
</dbReference>